<comment type="caution">
    <text evidence="1">The sequence shown here is derived from an EMBL/GenBank/DDBJ whole genome shotgun (WGS) entry which is preliminary data.</text>
</comment>
<organism evidence="1 2">
    <name type="scientific">Chitinophaga niastensis</name>
    <dbReference type="NCBI Taxonomy" id="536980"/>
    <lineage>
        <taxon>Bacteria</taxon>
        <taxon>Pseudomonadati</taxon>
        <taxon>Bacteroidota</taxon>
        <taxon>Chitinophagia</taxon>
        <taxon>Chitinophagales</taxon>
        <taxon>Chitinophagaceae</taxon>
        <taxon>Chitinophaga</taxon>
    </lineage>
</organism>
<dbReference type="EMBL" id="PYAW01000006">
    <property type="protein sequence ID" value="PSL44219.1"/>
    <property type="molecule type" value="Genomic_DNA"/>
</dbReference>
<proteinExistence type="predicted"/>
<dbReference type="Proteomes" id="UP000240971">
    <property type="component" value="Unassembled WGS sequence"/>
</dbReference>
<gene>
    <name evidence="1" type="ORF">CLV51_10684</name>
</gene>
<sequence length="156" mass="17785">MKTPNISRHLTLPVAAGTAYTKFVQEINEWWPKDYTWSRNKLVKMTIKPEVNGLCTETGPYNFSCDWGRVIFVTAGASIAFSWQISPTRAPEPDPEKASEVFLHFLPEGAHKVKIDFGHRHFDNHGEDAAAYREAMNSNEGWDFILQCFANYCKAK</sequence>
<dbReference type="Gene3D" id="3.30.530.20">
    <property type="match status" value="1"/>
</dbReference>
<accession>A0A2P8HDC0</accession>
<dbReference type="SUPFAM" id="SSF55961">
    <property type="entry name" value="Bet v1-like"/>
    <property type="match status" value="1"/>
</dbReference>
<evidence type="ECO:0008006" key="3">
    <source>
        <dbReference type="Google" id="ProtNLM"/>
    </source>
</evidence>
<name>A0A2P8HDC0_CHINA</name>
<dbReference type="AlphaFoldDB" id="A0A2P8HDC0"/>
<evidence type="ECO:0000313" key="1">
    <source>
        <dbReference type="EMBL" id="PSL44219.1"/>
    </source>
</evidence>
<dbReference type="OrthoDB" id="793407at2"/>
<dbReference type="InterPro" id="IPR023393">
    <property type="entry name" value="START-like_dom_sf"/>
</dbReference>
<dbReference type="RefSeq" id="WP_106530511.1">
    <property type="nucleotide sequence ID" value="NZ_PYAW01000006.1"/>
</dbReference>
<reference evidence="1 2" key="1">
    <citation type="submission" date="2018-03" db="EMBL/GenBank/DDBJ databases">
        <title>Genomic Encyclopedia of Archaeal and Bacterial Type Strains, Phase II (KMG-II): from individual species to whole genera.</title>
        <authorList>
            <person name="Goeker M."/>
        </authorList>
    </citation>
    <scope>NUCLEOTIDE SEQUENCE [LARGE SCALE GENOMIC DNA]</scope>
    <source>
        <strain evidence="1 2">DSM 24859</strain>
    </source>
</reference>
<protein>
    <recommendedName>
        <fullName evidence="3">Activator of Hsp90 ATPase-like protein</fullName>
    </recommendedName>
</protein>
<keyword evidence="2" id="KW-1185">Reference proteome</keyword>
<evidence type="ECO:0000313" key="2">
    <source>
        <dbReference type="Proteomes" id="UP000240971"/>
    </source>
</evidence>